<proteinExistence type="predicted"/>
<sequence>MPSRLEGQETAALLINGARDRITTPEAAESSAQFLRQVLRGPVRLEIFPDRGAEMLRGEAESRCLMEFLSDHLHGVGRKGSEEAMRKMGAEPVSFAEDGSGLVMQVSDRFLDQMD</sequence>
<comment type="caution">
    <text evidence="1">The sequence shown here is derived from an EMBL/GenBank/DDBJ whole genome shotgun (WGS) entry which is preliminary data.</text>
</comment>
<organism evidence="1 2">
    <name type="scientific">Symbiodinium pilosum</name>
    <name type="common">Dinoflagellate</name>
    <dbReference type="NCBI Taxonomy" id="2952"/>
    <lineage>
        <taxon>Eukaryota</taxon>
        <taxon>Sar</taxon>
        <taxon>Alveolata</taxon>
        <taxon>Dinophyceae</taxon>
        <taxon>Suessiales</taxon>
        <taxon>Symbiodiniaceae</taxon>
        <taxon>Symbiodinium</taxon>
    </lineage>
</organism>
<gene>
    <name evidence="1" type="ORF">SPIL2461_LOCUS3806</name>
</gene>
<name>A0A812L4K4_SYMPI</name>
<reference evidence="1" key="1">
    <citation type="submission" date="2021-02" db="EMBL/GenBank/DDBJ databases">
        <authorList>
            <person name="Dougan E. K."/>
            <person name="Rhodes N."/>
            <person name="Thang M."/>
            <person name="Chan C."/>
        </authorList>
    </citation>
    <scope>NUCLEOTIDE SEQUENCE</scope>
</reference>
<dbReference type="EMBL" id="CAJNIZ010004760">
    <property type="protein sequence ID" value="CAE7235743.1"/>
    <property type="molecule type" value="Genomic_DNA"/>
</dbReference>
<evidence type="ECO:0000313" key="1">
    <source>
        <dbReference type="EMBL" id="CAE7235743.1"/>
    </source>
</evidence>
<keyword evidence="2" id="KW-1185">Reference proteome</keyword>
<dbReference type="Proteomes" id="UP000649617">
    <property type="component" value="Unassembled WGS sequence"/>
</dbReference>
<dbReference type="OrthoDB" id="437457at2759"/>
<protein>
    <submittedName>
        <fullName evidence="1">Uncharacterized protein</fullName>
    </submittedName>
</protein>
<accession>A0A812L4K4</accession>
<dbReference type="AlphaFoldDB" id="A0A812L4K4"/>
<evidence type="ECO:0000313" key="2">
    <source>
        <dbReference type="Proteomes" id="UP000649617"/>
    </source>
</evidence>